<dbReference type="InterPro" id="IPR036286">
    <property type="entry name" value="LexA/Signal_pep-like_sf"/>
</dbReference>
<evidence type="ECO:0000256" key="5">
    <source>
        <dbReference type="SAM" id="MobiDB-lite"/>
    </source>
</evidence>
<evidence type="ECO:0000256" key="3">
    <source>
        <dbReference type="ARBA" id="ARBA00022989"/>
    </source>
</evidence>
<keyword evidence="2 6" id="KW-0812">Transmembrane</keyword>
<dbReference type="PANTHER" id="PTHR10806">
    <property type="entry name" value="SIGNAL PEPTIDASE COMPLEX CATALYTIC SUBUNIT SEC11"/>
    <property type="match status" value="1"/>
</dbReference>
<evidence type="ECO:0000256" key="4">
    <source>
        <dbReference type="ARBA" id="ARBA00023136"/>
    </source>
</evidence>
<proteinExistence type="predicted"/>
<dbReference type="SUPFAM" id="SSF51306">
    <property type="entry name" value="LexA/Signal peptidase"/>
    <property type="match status" value="1"/>
</dbReference>
<dbReference type="AlphaFoldDB" id="A0A4V6MBC5"/>
<dbReference type="GO" id="GO:0004252">
    <property type="term" value="F:serine-type endopeptidase activity"/>
    <property type="evidence" value="ECO:0007669"/>
    <property type="project" value="InterPro"/>
</dbReference>
<feature type="region of interest" description="Disordered" evidence="5">
    <location>
        <begin position="1"/>
        <end position="56"/>
    </location>
</feature>
<evidence type="ECO:0000256" key="2">
    <source>
        <dbReference type="ARBA" id="ARBA00022692"/>
    </source>
</evidence>
<evidence type="ECO:0000313" key="7">
    <source>
        <dbReference type="EMBL" id="QCS40805.1"/>
    </source>
</evidence>
<organism evidence="7 8">
    <name type="scientific">Natrinema versiforme</name>
    <dbReference type="NCBI Taxonomy" id="88724"/>
    <lineage>
        <taxon>Archaea</taxon>
        <taxon>Methanobacteriati</taxon>
        <taxon>Methanobacteriota</taxon>
        <taxon>Stenosarchaea group</taxon>
        <taxon>Halobacteria</taxon>
        <taxon>Halobacteriales</taxon>
        <taxon>Natrialbaceae</taxon>
        <taxon>Natrinema</taxon>
    </lineage>
</organism>
<feature type="compositionally biased region" description="Basic and acidic residues" evidence="5">
    <location>
        <begin position="36"/>
        <end position="46"/>
    </location>
</feature>
<sequence>MSGSNSGDPPDDSGDNDREQRDRSAGASQSPPAAEEPSRNGPERDPASVSDSDADAVTIEDDGVLRWFLKTDDETVMMARDVLSSVAIVAAVGLLLFAVSGIWPPLVAVESGSMEPNMHTGDLIFVVDDDRFVGDNPAAGTGVVTLENGQESGYDKFSNPGDVIVYQPNGDASEVPVIHRAHFWVEEDEHWVDTKASEEIVGDATCAEVTTCPADHAGFVTKGDANDGYDQYGNGISDVVKPEWVTGKAMYRIPWLGNVRLTFDKLLGGMLAPTSPSSQPLQDPASATMTSTPTPNGPDASGSGLHGELAGVVGIASVGAGATVAIGRSRR</sequence>
<feature type="compositionally biased region" description="Basic and acidic residues" evidence="5">
    <location>
        <begin position="15"/>
        <end position="24"/>
    </location>
</feature>
<keyword evidence="3 6" id="KW-1133">Transmembrane helix</keyword>
<dbReference type="OrthoDB" id="4822at2157"/>
<dbReference type="GO" id="GO:0016020">
    <property type="term" value="C:membrane"/>
    <property type="evidence" value="ECO:0007669"/>
    <property type="project" value="UniProtKB-SubCell"/>
</dbReference>
<name>A0A4V6MBC5_9EURY</name>
<dbReference type="GeneID" id="40263609"/>
<protein>
    <submittedName>
        <fullName evidence="7">S26 family signal peptidase</fullName>
    </submittedName>
</protein>
<accession>A0A4V6MBC5</accession>
<dbReference type="PANTHER" id="PTHR10806:SF6">
    <property type="entry name" value="SIGNAL PEPTIDASE COMPLEX CATALYTIC SUBUNIT SEC11"/>
    <property type="match status" value="1"/>
</dbReference>
<feature type="compositionally biased region" description="Low complexity" evidence="5">
    <location>
        <begin position="284"/>
        <end position="294"/>
    </location>
</feature>
<keyword evidence="4 6" id="KW-0472">Membrane</keyword>
<gene>
    <name evidence="7" type="ORF">FEJ81_00020</name>
</gene>
<dbReference type="RefSeq" id="WP_138243333.1">
    <property type="nucleotide sequence ID" value="NZ_CP040330.1"/>
</dbReference>
<comment type="subcellular location">
    <subcellularLocation>
        <location evidence="1">Membrane</location>
    </subcellularLocation>
</comment>
<dbReference type="InterPro" id="IPR019533">
    <property type="entry name" value="Peptidase_S26"/>
</dbReference>
<feature type="region of interest" description="Disordered" evidence="5">
    <location>
        <begin position="274"/>
        <end position="305"/>
    </location>
</feature>
<dbReference type="InterPro" id="IPR001733">
    <property type="entry name" value="Peptidase_S26B"/>
</dbReference>
<dbReference type="Proteomes" id="UP000302218">
    <property type="component" value="Chromosome"/>
</dbReference>
<dbReference type="KEGG" id="nvr:FEJ81_00020"/>
<evidence type="ECO:0000313" key="8">
    <source>
        <dbReference type="Proteomes" id="UP000302218"/>
    </source>
</evidence>
<dbReference type="EMBL" id="CP040330">
    <property type="protein sequence ID" value="QCS40805.1"/>
    <property type="molecule type" value="Genomic_DNA"/>
</dbReference>
<evidence type="ECO:0000256" key="1">
    <source>
        <dbReference type="ARBA" id="ARBA00004370"/>
    </source>
</evidence>
<feature type="transmembrane region" description="Helical" evidence="6">
    <location>
        <begin position="82"/>
        <end position="103"/>
    </location>
</feature>
<dbReference type="GO" id="GO:0006465">
    <property type="term" value="P:signal peptide processing"/>
    <property type="evidence" value="ECO:0007669"/>
    <property type="project" value="InterPro"/>
</dbReference>
<evidence type="ECO:0000256" key="6">
    <source>
        <dbReference type="SAM" id="Phobius"/>
    </source>
</evidence>
<reference evidence="8" key="1">
    <citation type="submission" date="2019-05" db="EMBL/GenBank/DDBJ databases">
        <title>Genome sequence and methylation pattern of the halophilic Archaeon Natrinema versiforme BOL5-4.</title>
        <authorList>
            <person name="DasSarma P."/>
            <person name="Anton B.P."/>
            <person name="DasSarma S.L."/>
            <person name="Martinez F.L."/>
            <person name="Guzman D."/>
            <person name="Roberts R.J."/>
            <person name="DasSarma S."/>
        </authorList>
    </citation>
    <scope>NUCLEOTIDE SEQUENCE [LARGE SCALE GENOMIC DNA]</scope>
    <source>
        <strain evidence="8">BOL5-4</strain>
    </source>
</reference>
<dbReference type="CDD" id="cd06530">
    <property type="entry name" value="S26_SPase_I"/>
    <property type="match status" value="1"/>
</dbReference>